<comment type="similarity">
    <text evidence="4">Belongs to the GART family.</text>
</comment>
<protein>
    <recommendedName>
        <fullName evidence="4">Phosphoribosylglycinamide formyltransferase</fullName>
        <ecNumber evidence="4">2.1.2.2</ecNumber>
    </recommendedName>
    <alternativeName>
        <fullName evidence="4">5'-phosphoribosylglycinamide transformylase</fullName>
    </alternativeName>
    <alternativeName>
        <fullName evidence="4">GAR transformylase</fullName>
        <shortName evidence="4">GART</shortName>
    </alternativeName>
</protein>
<dbReference type="Proteomes" id="UP000237889">
    <property type="component" value="Chromosome"/>
</dbReference>
<feature type="binding site" evidence="4">
    <location>
        <begin position="77"/>
        <end position="80"/>
    </location>
    <ligand>
        <name>(6R)-10-formyltetrahydrofolate</name>
        <dbReference type="ChEBI" id="CHEBI:195366"/>
    </ligand>
</feature>
<dbReference type="Gene3D" id="3.40.50.170">
    <property type="entry name" value="Formyl transferase, N-terminal domain"/>
    <property type="match status" value="1"/>
</dbReference>
<evidence type="ECO:0000256" key="1">
    <source>
        <dbReference type="ARBA" id="ARBA00005054"/>
    </source>
</evidence>
<dbReference type="AlphaFoldDB" id="A0A2S0N8Q7"/>
<name>A0A2S0N8Q7_9HYPH</name>
<comment type="catalytic activity">
    <reaction evidence="4">
        <text>N(1)-(5-phospho-beta-D-ribosyl)glycinamide + (6R)-10-formyltetrahydrofolate = N(2)-formyl-N(1)-(5-phospho-beta-D-ribosyl)glycinamide + (6S)-5,6,7,8-tetrahydrofolate + H(+)</text>
        <dbReference type="Rhea" id="RHEA:15053"/>
        <dbReference type="ChEBI" id="CHEBI:15378"/>
        <dbReference type="ChEBI" id="CHEBI:57453"/>
        <dbReference type="ChEBI" id="CHEBI:143788"/>
        <dbReference type="ChEBI" id="CHEBI:147286"/>
        <dbReference type="ChEBI" id="CHEBI:195366"/>
        <dbReference type="EC" id="2.1.2.2"/>
    </reaction>
</comment>
<gene>
    <name evidence="4" type="primary">purN</name>
    <name evidence="6" type="ORF">C6569_05445</name>
</gene>
<evidence type="ECO:0000256" key="2">
    <source>
        <dbReference type="ARBA" id="ARBA00022679"/>
    </source>
</evidence>
<comment type="pathway">
    <text evidence="1 4">Purine metabolism; IMP biosynthesis via de novo pathway; N(2)-formyl-N(1)-(5-phospho-D-ribosyl)glycinamide from N(1)-(5-phospho-D-ribosyl)glycinamide (10-formyl THF route): step 1/1.</text>
</comment>
<reference evidence="6 7" key="1">
    <citation type="submission" date="2018-03" db="EMBL/GenBank/DDBJ databases">
        <title>Genome sequencing of Phreatobacter sp.</title>
        <authorList>
            <person name="Kim S.-J."/>
            <person name="Heo J."/>
            <person name="Kwon S.-W."/>
        </authorList>
    </citation>
    <scope>NUCLEOTIDE SEQUENCE [LARGE SCALE GENOMIC DNA]</scope>
    <source>
        <strain evidence="6 7">S-12</strain>
    </source>
</reference>
<organism evidence="6 7">
    <name type="scientific">Phreatobacter cathodiphilus</name>
    <dbReference type="NCBI Taxonomy" id="1868589"/>
    <lineage>
        <taxon>Bacteria</taxon>
        <taxon>Pseudomonadati</taxon>
        <taxon>Pseudomonadota</taxon>
        <taxon>Alphaproteobacteria</taxon>
        <taxon>Hyphomicrobiales</taxon>
        <taxon>Phreatobacteraceae</taxon>
        <taxon>Phreatobacter</taxon>
    </lineage>
</organism>
<dbReference type="OrthoDB" id="9806170at2"/>
<evidence type="ECO:0000256" key="4">
    <source>
        <dbReference type="HAMAP-Rule" id="MF_01930"/>
    </source>
</evidence>
<evidence type="ECO:0000313" key="6">
    <source>
        <dbReference type="EMBL" id="AVO44549.1"/>
    </source>
</evidence>
<dbReference type="HAMAP" id="MF_01930">
    <property type="entry name" value="PurN"/>
    <property type="match status" value="1"/>
</dbReference>
<feature type="binding site" evidence="4">
    <location>
        <position position="94"/>
    </location>
    <ligand>
        <name>(6R)-10-formyltetrahydrofolate</name>
        <dbReference type="ChEBI" id="CHEBI:195366"/>
    </ligand>
</feature>
<dbReference type="GO" id="GO:0004644">
    <property type="term" value="F:phosphoribosylglycinamide formyltransferase activity"/>
    <property type="evidence" value="ECO:0007669"/>
    <property type="project" value="UniProtKB-UniRule"/>
</dbReference>
<dbReference type="GO" id="GO:0006189">
    <property type="term" value="P:'de novo' IMP biosynthetic process"/>
    <property type="evidence" value="ECO:0007669"/>
    <property type="project" value="UniProtKB-UniRule"/>
</dbReference>
<dbReference type="EMBL" id="CP027668">
    <property type="protein sequence ID" value="AVO44549.1"/>
    <property type="molecule type" value="Genomic_DNA"/>
</dbReference>
<dbReference type="PANTHER" id="PTHR43369:SF2">
    <property type="entry name" value="PHOSPHORIBOSYLGLYCINAMIDE FORMYLTRANSFERASE"/>
    <property type="match status" value="1"/>
</dbReference>
<feature type="site" description="Raises pKa of active site His" evidence="4">
    <location>
        <position position="132"/>
    </location>
</feature>
<proteinExistence type="inferred from homology"/>
<evidence type="ECO:0000259" key="5">
    <source>
        <dbReference type="Pfam" id="PF00551"/>
    </source>
</evidence>
<dbReference type="Pfam" id="PF00551">
    <property type="entry name" value="Formyl_trans_N"/>
    <property type="match status" value="1"/>
</dbReference>
<keyword evidence="3 4" id="KW-0658">Purine biosynthesis</keyword>
<dbReference type="SUPFAM" id="SSF53328">
    <property type="entry name" value="Formyltransferase"/>
    <property type="match status" value="1"/>
</dbReference>
<dbReference type="RefSeq" id="WP_106747880.1">
    <property type="nucleotide sequence ID" value="NZ_CP027668.1"/>
</dbReference>
<dbReference type="GO" id="GO:0005829">
    <property type="term" value="C:cytosol"/>
    <property type="evidence" value="ECO:0007669"/>
    <property type="project" value="TreeGrafter"/>
</dbReference>
<dbReference type="UniPathway" id="UPA00074">
    <property type="reaction ID" value="UER00126"/>
</dbReference>
<dbReference type="InterPro" id="IPR036477">
    <property type="entry name" value="Formyl_transf_N_sf"/>
</dbReference>
<dbReference type="NCBIfam" id="TIGR00639">
    <property type="entry name" value="PurN"/>
    <property type="match status" value="1"/>
</dbReference>
<evidence type="ECO:0000256" key="3">
    <source>
        <dbReference type="ARBA" id="ARBA00022755"/>
    </source>
</evidence>
<dbReference type="KEGG" id="phr:C6569_05445"/>
<comment type="caution">
    <text evidence="4">Lacks conserved residue(s) required for the propagation of feature annotation.</text>
</comment>
<dbReference type="CDD" id="cd08645">
    <property type="entry name" value="FMT_core_GART"/>
    <property type="match status" value="1"/>
</dbReference>
<dbReference type="InterPro" id="IPR004607">
    <property type="entry name" value="GART"/>
</dbReference>
<dbReference type="EC" id="2.1.2.2" evidence="4"/>
<keyword evidence="2 4" id="KW-0808">Transferase</keyword>
<comment type="function">
    <text evidence="4">Catalyzes the transfer of a formyl group from 10-formyltetrahydrofolate to 5-phospho-ribosyl-glycinamide (GAR), producing 5-phospho-ribosyl-N-formylglycinamide (FGAR) and tetrahydrofolate.</text>
</comment>
<feature type="active site" description="Proton donor" evidence="4">
    <location>
        <position position="96"/>
    </location>
</feature>
<dbReference type="InterPro" id="IPR002376">
    <property type="entry name" value="Formyl_transf_N"/>
</dbReference>
<feature type="binding site" evidence="4">
    <location>
        <position position="52"/>
    </location>
    <ligand>
        <name>(6R)-10-formyltetrahydrofolate</name>
        <dbReference type="ChEBI" id="CHEBI:195366"/>
    </ligand>
</feature>
<feature type="domain" description="Formyl transferase N-terminal" evidence="5">
    <location>
        <begin position="2"/>
        <end position="169"/>
    </location>
</feature>
<keyword evidence="7" id="KW-1185">Reference proteome</keyword>
<evidence type="ECO:0000313" key="7">
    <source>
        <dbReference type="Proteomes" id="UP000237889"/>
    </source>
</evidence>
<sequence length="179" mass="19315">MAALIEAAREPDYPAEIALVVSNVPGAGGLARAEAEGIATATVDHRAFGRDREAFERAVQAVLDAHAIDIVCLAGFMRILTPWFVAQWEGRMINIHPALLPAYKGLDTHARALADGATEHGATVHFVTPGMDEGETILQEAVPVLPGDTAESLARRVLEVEHRIYPQALRMIATDYTLL</sequence>
<dbReference type="PANTHER" id="PTHR43369">
    <property type="entry name" value="PHOSPHORIBOSYLGLYCINAMIDE FORMYLTRANSFERASE"/>
    <property type="match status" value="1"/>
</dbReference>
<accession>A0A2S0N8Q7</accession>